<dbReference type="InterPro" id="IPR013087">
    <property type="entry name" value="Znf_C2H2_type"/>
</dbReference>
<accession>K2R8M9</accession>
<dbReference type="AlphaFoldDB" id="K2R8M9"/>
<dbReference type="InParanoid" id="K2R8M9"/>
<proteinExistence type="predicted"/>
<evidence type="ECO:0000256" key="1">
    <source>
        <dbReference type="SAM" id="MobiDB-lite"/>
    </source>
</evidence>
<name>K2R8M9_MACPH</name>
<sequence>MYLSSSYIWSNLPLFSTFQQANMNRIREATQTSRWMSTWTMHIHLCKAQFKDIPTLNRGNRTTPTRHGMPQQQTRVSGKGVPTAPRNRTHTGAFHKNLTMEALHPLQRTIATSTRMVRGTSKATWPGTRPRMLVQRGVCMVLARQQRQMTKSGAKPPQLGIRYSNYPQPVQGMHGYPSEAPALRVDAPVENEYTAHLSHATNAGGSDVDSRYGVSGVALAMSSPYSKIKGEDDQRSANSPTPDTQGPPSPSGTSGADEPNRKWKCKQAECAERKGFKRHADLMRHMTTVHHKDGMEKFSCTRRGCPRKGENGFTRRDHLVEHLRNFHVQDIPKRKGGRGKTRE</sequence>
<feature type="domain" description="C2H2-type" evidence="2">
    <location>
        <begin position="298"/>
        <end position="327"/>
    </location>
</feature>
<protein>
    <recommendedName>
        <fullName evidence="2">C2H2-type domain-containing protein</fullName>
    </recommendedName>
</protein>
<dbReference type="SMART" id="SM00355">
    <property type="entry name" value="ZnF_C2H2"/>
    <property type="match status" value="2"/>
</dbReference>
<evidence type="ECO:0000259" key="2">
    <source>
        <dbReference type="SMART" id="SM00355"/>
    </source>
</evidence>
<dbReference type="EMBL" id="AHHD01000504">
    <property type="protein sequence ID" value="EKG10748.1"/>
    <property type="molecule type" value="Genomic_DNA"/>
</dbReference>
<organism evidence="3 4">
    <name type="scientific">Macrophomina phaseolina (strain MS6)</name>
    <name type="common">Charcoal rot fungus</name>
    <dbReference type="NCBI Taxonomy" id="1126212"/>
    <lineage>
        <taxon>Eukaryota</taxon>
        <taxon>Fungi</taxon>
        <taxon>Dikarya</taxon>
        <taxon>Ascomycota</taxon>
        <taxon>Pezizomycotina</taxon>
        <taxon>Dothideomycetes</taxon>
        <taxon>Dothideomycetes incertae sedis</taxon>
        <taxon>Botryosphaeriales</taxon>
        <taxon>Botryosphaeriaceae</taxon>
        <taxon>Macrophomina</taxon>
    </lineage>
</organism>
<reference evidence="3 4" key="1">
    <citation type="journal article" date="2012" name="BMC Genomics">
        <title>Tools to kill: Genome of one of the most destructive plant pathogenic fungi Macrophomina phaseolina.</title>
        <authorList>
            <person name="Islam M.S."/>
            <person name="Haque M.S."/>
            <person name="Islam M.M."/>
            <person name="Emdad E.M."/>
            <person name="Halim A."/>
            <person name="Hossen Q.M.M."/>
            <person name="Hossain M.Z."/>
            <person name="Ahmed B."/>
            <person name="Rahim S."/>
            <person name="Rahman M.S."/>
            <person name="Alam M.M."/>
            <person name="Hou S."/>
            <person name="Wan X."/>
            <person name="Saito J.A."/>
            <person name="Alam M."/>
        </authorList>
    </citation>
    <scope>NUCLEOTIDE SEQUENCE [LARGE SCALE GENOMIC DNA]</scope>
    <source>
        <strain evidence="3 4">MS6</strain>
    </source>
</reference>
<comment type="caution">
    <text evidence="3">The sequence shown here is derived from an EMBL/GenBank/DDBJ whole genome shotgun (WGS) entry which is preliminary data.</text>
</comment>
<feature type="domain" description="C2H2-type" evidence="2">
    <location>
        <begin position="263"/>
        <end position="290"/>
    </location>
</feature>
<dbReference type="Proteomes" id="UP000007129">
    <property type="component" value="Unassembled WGS sequence"/>
</dbReference>
<gene>
    <name evidence="3" type="ORF">MPH_12131</name>
</gene>
<feature type="region of interest" description="Disordered" evidence="1">
    <location>
        <begin position="55"/>
        <end position="87"/>
    </location>
</feature>
<feature type="region of interest" description="Disordered" evidence="1">
    <location>
        <begin position="224"/>
        <end position="261"/>
    </location>
</feature>
<dbReference type="eggNOG" id="ENOG502SXT7">
    <property type="taxonomic scope" value="Eukaryota"/>
</dbReference>
<feature type="compositionally biased region" description="Polar residues" evidence="1">
    <location>
        <begin position="57"/>
        <end position="76"/>
    </location>
</feature>
<evidence type="ECO:0000313" key="4">
    <source>
        <dbReference type="Proteomes" id="UP000007129"/>
    </source>
</evidence>
<evidence type="ECO:0000313" key="3">
    <source>
        <dbReference type="EMBL" id="EKG10748.1"/>
    </source>
</evidence>
<dbReference type="VEuPathDB" id="FungiDB:MPH_12131"/>
<dbReference type="HOGENOM" id="CLU_809090_0_0_1"/>
<dbReference type="OrthoDB" id="2687452at2759"/>
<dbReference type="Gene3D" id="3.30.160.60">
    <property type="entry name" value="Classic Zinc Finger"/>
    <property type="match status" value="1"/>
</dbReference>